<dbReference type="EMBL" id="JAOYFB010000037">
    <property type="protein sequence ID" value="KAK4024793.1"/>
    <property type="molecule type" value="Genomic_DNA"/>
</dbReference>
<comment type="caution">
    <text evidence="2">The sequence shown here is derived from an EMBL/GenBank/DDBJ whole genome shotgun (WGS) entry which is preliminary data.</text>
</comment>
<evidence type="ECO:0000256" key="1">
    <source>
        <dbReference type="SAM" id="Phobius"/>
    </source>
</evidence>
<evidence type="ECO:0000313" key="3">
    <source>
        <dbReference type="Proteomes" id="UP001234178"/>
    </source>
</evidence>
<accession>A0ABR0AIJ7</accession>
<gene>
    <name evidence="2" type="ORF">OUZ56_010287</name>
</gene>
<sequence>METNPKRHHICYIVWAHCEVVKLEATVIDFILVEYGLFFKENENLCAFGIGDDLHIHSFVIMAYLLFIMVLVWVEDRHDKAI</sequence>
<dbReference type="Proteomes" id="UP001234178">
    <property type="component" value="Unassembled WGS sequence"/>
</dbReference>
<feature type="transmembrane region" description="Helical" evidence="1">
    <location>
        <begin position="54"/>
        <end position="74"/>
    </location>
</feature>
<protein>
    <recommendedName>
        <fullName evidence="4">Transmembrane protein</fullName>
    </recommendedName>
</protein>
<organism evidence="2 3">
    <name type="scientific">Daphnia magna</name>
    <dbReference type="NCBI Taxonomy" id="35525"/>
    <lineage>
        <taxon>Eukaryota</taxon>
        <taxon>Metazoa</taxon>
        <taxon>Ecdysozoa</taxon>
        <taxon>Arthropoda</taxon>
        <taxon>Crustacea</taxon>
        <taxon>Branchiopoda</taxon>
        <taxon>Diplostraca</taxon>
        <taxon>Cladocera</taxon>
        <taxon>Anomopoda</taxon>
        <taxon>Daphniidae</taxon>
        <taxon>Daphnia</taxon>
    </lineage>
</organism>
<keyword evidence="1" id="KW-0472">Membrane</keyword>
<keyword evidence="1" id="KW-0812">Transmembrane</keyword>
<evidence type="ECO:0008006" key="4">
    <source>
        <dbReference type="Google" id="ProtNLM"/>
    </source>
</evidence>
<evidence type="ECO:0000313" key="2">
    <source>
        <dbReference type="EMBL" id="KAK4024793.1"/>
    </source>
</evidence>
<proteinExistence type="predicted"/>
<keyword evidence="3" id="KW-1185">Reference proteome</keyword>
<name>A0ABR0AIJ7_9CRUS</name>
<reference evidence="2 3" key="1">
    <citation type="journal article" date="2023" name="Nucleic Acids Res.">
        <title>The hologenome of Daphnia magna reveals possible DNA methylation and microbiome-mediated evolution of the host genome.</title>
        <authorList>
            <person name="Chaturvedi A."/>
            <person name="Li X."/>
            <person name="Dhandapani V."/>
            <person name="Marshall H."/>
            <person name="Kissane S."/>
            <person name="Cuenca-Cambronero M."/>
            <person name="Asole G."/>
            <person name="Calvet F."/>
            <person name="Ruiz-Romero M."/>
            <person name="Marangio P."/>
            <person name="Guigo R."/>
            <person name="Rago D."/>
            <person name="Mirbahai L."/>
            <person name="Eastwood N."/>
            <person name="Colbourne J.K."/>
            <person name="Zhou J."/>
            <person name="Mallon E."/>
            <person name="Orsini L."/>
        </authorList>
    </citation>
    <scope>NUCLEOTIDE SEQUENCE [LARGE SCALE GENOMIC DNA]</scope>
    <source>
        <strain evidence="2">LRV0_1</strain>
    </source>
</reference>
<keyword evidence="1" id="KW-1133">Transmembrane helix</keyword>